<dbReference type="EMBL" id="JAAEDH010000013">
    <property type="protein sequence ID" value="MBR0655834.1"/>
    <property type="molecule type" value="Genomic_DNA"/>
</dbReference>
<dbReference type="Proteomes" id="UP001196068">
    <property type="component" value="Unassembled WGS sequence"/>
</dbReference>
<dbReference type="InterPro" id="IPR052017">
    <property type="entry name" value="TSUP"/>
</dbReference>
<reference evidence="9" key="2">
    <citation type="journal article" date="2021" name="Syst. Appl. Microbiol.">
        <title>Roseomonas hellenica sp. nov., isolated from roots of wild-growing Alkanna tinctoria.</title>
        <authorList>
            <person name="Rat A."/>
            <person name="Naranjo H.D."/>
            <person name="Lebbe L."/>
            <person name="Cnockaert M."/>
            <person name="Krigas N."/>
            <person name="Grigoriadou K."/>
            <person name="Maloupa E."/>
            <person name="Willems A."/>
        </authorList>
    </citation>
    <scope>NUCLEOTIDE SEQUENCE</scope>
    <source>
        <strain evidence="9">LMG 28251</strain>
    </source>
</reference>
<keyword evidence="3" id="KW-0813">Transport</keyword>
<keyword evidence="5 8" id="KW-0812">Transmembrane</keyword>
<feature type="transmembrane region" description="Helical" evidence="8">
    <location>
        <begin position="12"/>
        <end position="31"/>
    </location>
</feature>
<feature type="transmembrane region" description="Helical" evidence="8">
    <location>
        <begin position="202"/>
        <end position="222"/>
    </location>
</feature>
<feature type="transmembrane region" description="Helical" evidence="8">
    <location>
        <begin position="105"/>
        <end position="125"/>
    </location>
</feature>
<evidence type="ECO:0000256" key="8">
    <source>
        <dbReference type="RuleBase" id="RU363041"/>
    </source>
</evidence>
<feature type="transmembrane region" description="Helical" evidence="8">
    <location>
        <begin position="175"/>
        <end position="196"/>
    </location>
</feature>
<keyword evidence="7 8" id="KW-0472">Membrane</keyword>
<keyword evidence="6 8" id="KW-1133">Transmembrane helix</keyword>
<evidence type="ECO:0000256" key="6">
    <source>
        <dbReference type="ARBA" id="ARBA00022989"/>
    </source>
</evidence>
<evidence type="ECO:0000256" key="7">
    <source>
        <dbReference type="ARBA" id="ARBA00023136"/>
    </source>
</evidence>
<comment type="subcellular location">
    <subcellularLocation>
        <location evidence="1 8">Cell membrane</location>
        <topology evidence="1 8">Multi-pass membrane protein</topology>
    </subcellularLocation>
</comment>
<dbReference type="PANTHER" id="PTHR30269">
    <property type="entry name" value="TRANSMEMBRANE PROTEIN YFCA"/>
    <property type="match status" value="1"/>
</dbReference>
<dbReference type="GO" id="GO:0005886">
    <property type="term" value="C:plasma membrane"/>
    <property type="evidence" value="ECO:0007669"/>
    <property type="project" value="UniProtKB-SubCell"/>
</dbReference>
<dbReference type="AlphaFoldDB" id="A0AAF1JX49"/>
<comment type="similarity">
    <text evidence="2 8">Belongs to the 4-toluene sulfonate uptake permease (TSUP) (TC 2.A.102) family.</text>
</comment>
<feature type="transmembrane region" description="Helical" evidence="8">
    <location>
        <begin position="37"/>
        <end position="58"/>
    </location>
</feature>
<accession>A0AAF1JX49</accession>
<gene>
    <name evidence="9" type="ORF">GXW79_12195</name>
</gene>
<evidence type="ECO:0000256" key="3">
    <source>
        <dbReference type="ARBA" id="ARBA00022448"/>
    </source>
</evidence>
<keyword evidence="4 8" id="KW-1003">Cell membrane</keyword>
<evidence type="ECO:0000256" key="1">
    <source>
        <dbReference type="ARBA" id="ARBA00004651"/>
    </source>
</evidence>
<evidence type="ECO:0000256" key="5">
    <source>
        <dbReference type="ARBA" id="ARBA00022692"/>
    </source>
</evidence>
<evidence type="ECO:0000313" key="10">
    <source>
        <dbReference type="Proteomes" id="UP001196068"/>
    </source>
</evidence>
<feature type="transmembrane region" description="Helical" evidence="8">
    <location>
        <begin position="79"/>
        <end position="99"/>
    </location>
</feature>
<reference evidence="9" key="1">
    <citation type="submission" date="2020-01" db="EMBL/GenBank/DDBJ databases">
        <authorList>
            <person name="Rat A."/>
        </authorList>
    </citation>
    <scope>NUCLEOTIDE SEQUENCE</scope>
    <source>
        <strain evidence="9">LMG 28251</strain>
    </source>
</reference>
<evidence type="ECO:0000313" key="9">
    <source>
        <dbReference type="EMBL" id="MBR0655834.1"/>
    </source>
</evidence>
<dbReference type="RefSeq" id="WP_211874681.1">
    <property type="nucleotide sequence ID" value="NZ_JAAEDH010000013.1"/>
</dbReference>
<dbReference type="InterPro" id="IPR002781">
    <property type="entry name" value="TM_pro_TauE-like"/>
</dbReference>
<evidence type="ECO:0000256" key="4">
    <source>
        <dbReference type="ARBA" id="ARBA00022475"/>
    </source>
</evidence>
<protein>
    <recommendedName>
        <fullName evidence="8">Probable membrane transporter protein</fullName>
    </recommendedName>
</protein>
<sequence>MTAELLEGLVSWRMLAAACAVVVAGLMRGYAGFGTAILLAPIFSVLWGPRAGIPILLIMEMLVSVQLVPKVWRQANQRVILPLGLAACLATPFGAYVLLTADGVVLKRVIGALVLVFGVLILSPWRYRGTRPLGLNIAVGTVSGLMKGATGMSGPPVILYLLSGMEAAREHRANLILFFATIAIVSVLPPLIAGLIDLTVVVRTLALLPVMLVAVPIGARLFHVVPERWYRRFAFAILVLVGAIALIA</sequence>
<feature type="transmembrane region" description="Helical" evidence="8">
    <location>
        <begin position="229"/>
        <end position="247"/>
    </location>
</feature>
<name>A0AAF1JX49_9PROT</name>
<dbReference type="Pfam" id="PF01925">
    <property type="entry name" value="TauE"/>
    <property type="match status" value="1"/>
</dbReference>
<organism evidence="9 10">
    <name type="scientific">Plastoroseomonas arctica</name>
    <dbReference type="NCBI Taxonomy" id="1509237"/>
    <lineage>
        <taxon>Bacteria</taxon>
        <taxon>Pseudomonadati</taxon>
        <taxon>Pseudomonadota</taxon>
        <taxon>Alphaproteobacteria</taxon>
        <taxon>Acetobacterales</taxon>
        <taxon>Acetobacteraceae</taxon>
        <taxon>Plastoroseomonas</taxon>
    </lineage>
</organism>
<keyword evidence="10" id="KW-1185">Reference proteome</keyword>
<dbReference type="PANTHER" id="PTHR30269:SF37">
    <property type="entry name" value="MEMBRANE TRANSPORTER PROTEIN"/>
    <property type="match status" value="1"/>
</dbReference>
<comment type="caution">
    <text evidence="9">The sequence shown here is derived from an EMBL/GenBank/DDBJ whole genome shotgun (WGS) entry which is preliminary data.</text>
</comment>
<evidence type="ECO:0000256" key="2">
    <source>
        <dbReference type="ARBA" id="ARBA00009142"/>
    </source>
</evidence>
<proteinExistence type="inferred from homology"/>